<dbReference type="Proteomes" id="UP000243589">
    <property type="component" value="Unassembled WGS sequence"/>
</dbReference>
<keyword evidence="2" id="KW-1133">Transmembrane helix</keyword>
<accession>A0A150HBE9</accession>
<keyword evidence="2" id="KW-0472">Membrane</keyword>
<dbReference type="InterPro" id="IPR025339">
    <property type="entry name" value="DUF4245"/>
</dbReference>
<evidence type="ECO:0000256" key="1">
    <source>
        <dbReference type="SAM" id="MobiDB-lite"/>
    </source>
</evidence>
<keyword evidence="4" id="KW-1185">Reference proteome</keyword>
<organism evidence="3 4">
    <name type="scientific">Brevibacterium ravenspurgense</name>
    <dbReference type="NCBI Taxonomy" id="479117"/>
    <lineage>
        <taxon>Bacteria</taxon>
        <taxon>Bacillati</taxon>
        <taxon>Actinomycetota</taxon>
        <taxon>Actinomycetes</taxon>
        <taxon>Micrococcales</taxon>
        <taxon>Brevibacteriaceae</taxon>
        <taxon>Brevibacterium</taxon>
    </lineage>
</organism>
<feature type="compositionally biased region" description="Basic and acidic residues" evidence="1">
    <location>
        <begin position="16"/>
        <end position="25"/>
    </location>
</feature>
<evidence type="ECO:0008006" key="5">
    <source>
        <dbReference type="Google" id="ProtNLM"/>
    </source>
</evidence>
<gene>
    <name evidence="3" type="ORF">Bravens_00373</name>
</gene>
<protein>
    <recommendedName>
        <fullName evidence="5">DUF4245 domain-containing protein</fullName>
    </recommendedName>
</protein>
<evidence type="ECO:0000313" key="3">
    <source>
        <dbReference type="EMBL" id="KXZ59439.1"/>
    </source>
</evidence>
<feature type="region of interest" description="Disordered" evidence="1">
    <location>
        <begin position="1"/>
        <end position="25"/>
    </location>
</feature>
<evidence type="ECO:0000256" key="2">
    <source>
        <dbReference type="SAM" id="Phobius"/>
    </source>
</evidence>
<reference evidence="3 4" key="1">
    <citation type="submission" date="2016-01" db="EMBL/GenBank/DDBJ databases">
        <title>Use of Whole Genome Sequencing to ascertain that Brevibacterium massiliense (Roux, Raoult 2009) is a later heterotypic synonym of Brevibacterium ravenspurgense (Mages 2008).</title>
        <authorList>
            <person name="Bernier A.-M."/>
            <person name="Burdz T."/>
            <person name="Huynh C."/>
            <person name="Pachecho A.L."/>
            <person name="Wiebe D."/>
            <person name="Bonner C."/>
            <person name="Bernard K."/>
        </authorList>
    </citation>
    <scope>NUCLEOTIDE SEQUENCE [LARGE SCALE GENOMIC DNA]</scope>
    <source>
        <strain evidence="3 4">CCUG56047</strain>
    </source>
</reference>
<dbReference type="EMBL" id="LQQC01000004">
    <property type="protein sequence ID" value="KXZ59439.1"/>
    <property type="molecule type" value="Genomic_DNA"/>
</dbReference>
<comment type="caution">
    <text evidence="3">The sequence shown here is derived from an EMBL/GenBank/DDBJ whole genome shotgun (WGS) entry which is preliminary data.</text>
</comment>
<keyword evidence="2" id="KW-0812">Transmembrane</keyword>
<dbReference type="AlphaFoldDB" id="A0A150HBE9"/>
<proteinExistence type="predicted"/>
<sequence length="203" mass="22481">MGVRLRSRSETIGGVSEKKPVPGSREEMRQIRLTSNWVNMIIALLICFGVVFVVFMLVPQPKGDPTRSVDVASIGQAAEDHAGFDLYTPKLLEDWNANDAHFTKMGHPEADTWYVSMVGPQDQWVSVRQSEGDDDWLASVVDGAVERGKSDIDGVTFTEYESKDLTQQALVGKIAGTTVVFKGSARWESYHEYAKQAVEQLNG</sequence>
<dbReference type="Pfam" id="PF14030">
    <property type="entry name" value="DUF4245"/>
    <property type="match status" value="1"/>
</dbReference>
<feature type="transmembrane region" description="Helical" evidence="2">
    <location>
        <begin position="37"/>
        <end position="58"/>
    </location>
</feature>
<dbReference type="PATRIC" id="fig|479117.4.peg.369"/>
<name>A0A150HBE9_9MICO</name>
<evidence type="ECO:0000313" key="4">
    <source>
        <dbReference type="Proteomes" id="UP000243589"/>
    </source>
</evidence>